<sequence>MNVQTIEQIAALNIRDYGPGKRALGEILSEAKKQAESESAETGVAAALNNGDIDGVLLRILETPDAVLKGMNLAAHAMGTKNQVLFVPDQAEDELVERLKDACAEYGVRLERGIVDVRAYQNWALVHIATMEALYERANGAEADGVYISLDGRTLKKERPDVLLSDLLENPSEVKGFLSGYEFFGPSAAGRTLGELKIENGLFRPLGPRDCIVRETEKRLMKFCVQSCGKCVFCREGLLQLQQIQKDIMEGRGKKEQLELTGEIAGAMPVSTPCTLGQNAARIALSALELFAGEIEEHVKKKNCPAGQCRAFVNYYIDPMLCTGCGDCADACEADCIEGKSGFIHMIDAFDCTKCGKCAQACGDEAVKLASGKLPKLPAKLTKVGKFKKR</sequence>
<dbReference type="InterPro" id="IPR017896">
    <property type="entry name" value="4Fe4S_Fe-S-bd"/>
</dbReference>
<organism evidence="5 6">
    <name type="scientific">Enterocloster lavalensis</name>
    <dbReference type="NCBI Taxonomy" id="460384"/>
    <lineage>
        <taxon>Bacteria</taxon>
        <taxon>Bacillati</taxon>
        <taxon>Bacillota</taxon>
        <taxon>Clostridia</taxon>
        <taxon>Lachnospirales</taxon>
        <taxon>Lachnospiraceae</taxon>
        <taxon>Enterocloster</taxon>
    </lineage>
</organism>
<keyword evidence="6" id="KW-1185">Reference proteome</keyword>
<dbReference type="SUPFAM" id="SSF140490">
    <property type="entry name" value="Nqo1C-terminal domain-like"/>
    <property type="match status" value="1"/>
</dbReference>
<feature type="domain" description="4Fe-4S ferredoxin-type" evidence="4">
    <location>
        <begin position="343"/>
        <end position="372"/>
    </location>
</feature>
<accession>A0A1I0EDE1</accession>
<dbReference type="Proteomes" id="UP000198508">
    <property type="component" value="Unassembled WGS sequence"/>
</dbReference>
<dbReference type="InterPro" id="IPR019575">
    <property type="entry name" value="Nuop51_4Fe4S-bd"/>
</dbReference>
<evidence type="ECO:0000313" key="5">
    <source>
        <dbReference type="EMBL" id="SET43237.1"/>
    </source>
</evidence>
<evidence type="ECO:0000313" key="6">
    <source>
        <dbReference type="Proteomes" id="UP000198508"/>
    </source>
</evidence>
<dbReference type="STRING" id="460384.SAMN05216313_10667"/>
<dbReference type="SMART" id="SM00928">
    <property type="entry name" value="NADH_4Fe-4S"/>
    <property type="match status" value="1"/>
</dbReference>
<proteinExistence type="predicted"/>
<dbReference type="PROSITE" id="PS00198">
    <property type="entry name" value="4FE4S_FER_1"/>
    <property type="match status" value="2"/>
</dbReference>
<dbReference type="PANTHER" id="PTHR43578:SF3">
    <property type="entry name" value="NADH-QUINONE OXIDOREDUCTASE SUBUNIT F"/>
    <property type="match status" value="1"/>
</dbReference>
<gene>
    <name evidence="5" type="ORF">SAMN05216313_10667</name>
</gene>
<evidence type="ECO:0000259" key="4">
    <source>
        <dbReference type="PROSITE" id="PS51379"/>
    </source>
</evidence>
<protein>
    <submittedName>
        <fullName evidence="5">NADH-quinone oxidoreductase subunit F</fullName>
    </submittedName>
</protein>
<evidence type="ECO:0000256" key="3">
    <source>
        <dbReference type="ARBA" id="ARBA00023014"/>
    </source>
</evidence>
<evidence type="ECO:0000256" key="2">
    <source>
        <dbReference type="ARBA" id="ARBA00023004"/>
    </source>
</evidence>
<dbReference type="Pfam" id="PF10589">
    <property type="entry name" value="NADH_4Fe-4S"/>
    <property type="match status" value="1"/>
</dbReference>
<dbReference type="Pfam" id="PF00037">
    <property type="entry name" value="Fer4"/>
    <property type="match status" value="1"/>
</dbReference>
<name>A0A1I0EDE1_9FIRM</name>
<dbReference type="SUPFAM" id="SSF54862">
    <property type="entry name" value="4Fe-4S ferredoxins"/>
    <property type="match status" value="1"/>
</dbReference>
<dbReference type="GO" id="GO:0046872">
    <property type="term" value="F:metal ion binding"/>
    <property type="evidence" value="ECO:0007669"/>
    <property type="project" value="UniProtKB-KW"/>
</dbReference>
<dbReference type="RefSeq" id="WP_092362096.1">
    <property type="nucleotide sequence ID" value="NZ_FOIM01000006.1"/>
</dbReference>
<dbReference type="InterPro" id="IPR037207">
    <property type="entry name" value="Nuop51_4Fe4S-bd_sf"/>
</dbReference>
<evidence type="ECO:0000256" key="1">
    <source>
        <dbReference type="ARBA" id="ARBA00022723"/>
    </source>
</evidence>
<dbReference type="PROSITE" id="PS51379">
    <property type="entry name" value="4FE4S_FER_2"/>
    <property type="match status" value="2"/>
</dbReference>
<dbReference type="Gene3D" id="3.30.70.20">
    <property type="match status" value="1"/>
</dbReference>
<keyword evidence="1" id="KW-0479">Metal-binding</keyword>
<dbReference type="AlphaFoldDB" id="A0A1I0EDE1"/>
<dbReference type="InterPro" id="IPR017900">
    <property type="entry name" value="4Fe4S_Fe_S_CS"/>
</dbReference>
<dbReference type="Gene3D" id="1.20.1440.230">
    <property type="entry name" value="NADH-ubiquinone oxidoreductase 51kDa subunit, iron-sulphur binding domain"/>
    <property type="match status" value="1"/>
</dbReference>
<dbReference type="GO" id="GO:0051539">
    <property type="term" value="F:4 iron, 4 sulfur cluster binding"/>
    <property type="evidence" value="ECO:0007669"/>
    <property type="project" value="InterPro"/>
</dbReference>
<keyword evidence="3" id="KW-0411">Iron-sulfur</keyword>
<keyword evidence="2" id="KW-0408">Iron</keyword>
<dbReference type="EMBL" id="FOIM01000006">
    <property type="protein sequence ID" value="SET43237.1"/>
    <property type="molecule type" value="Genomic_DNA"/>
</dbReference>
<feature type="domain" description="4Fe-4S ferredoxin-type" evidence="4">
    <location>
        <begin position="313"/>
        <end position="342"/>
    </location>
</feature>
<reference evidence="6" key="1">
    <citation type="submission" date="2016-10" db="EMBL/GenBank/DDBJ databases">
        <authorList>
            <person name="Varghese N."/>
            <person name="Submissions S."/>
        </authorList>
    </citation>
    <scope>NUCLEOTIDE SEQUENCE [LARGE SCALE GENOMIC DNA]</scope>
    <source>
        <strain evidence="6">NLAE-zl-G277</strain>
    </source>
</reference>
<dbReference type="PANTHER" id="PTHR43578">
    <property type="entry name" value="NADH-QUINONE OXIDOREDUCTASE SUBUNIT F"/>
    <property type="match status" value="1"/>
</dbReference>